<keyword evidence="1" id="KW-0479">Metal-binding</keyword>
<dbReference type="PROSITE" id="PS00018">
    <property type="entry name" value="EF_HAND_1"/>
    <property type="match status" value="4"/>
</dbReference>
<feature type="domain" description="EF-hand" evidence="4">
    <location>
        <begin position="87"/>
        <end position="122"/>
    </location>
</feature>
<reference evidence="6" key="1">
    <citation type="journal article" date="2015" name="PLoS Genet.">
        <title>Genome Sequence and Transcriptome Analyses of Chrysochromulina tobin: Metabolic Tools for Enhanced Algal Fitness in the Prominent Order Prymnesiales (Haptophyceae).</title>
        <authorList>
            <person name="Hovde B.T."/>
            <person name="Deodato C.R."/>
            <person name="Hunsperger H.M."/>
            <person name="Ryken S.A."/>
            <person name="Yost W."/>
            <person name="Jha R.K."/>
            <person name="Patterson J."/>
            <person name="Monnat R.J. Jr."/>
            <person name="Barlow S.B."/>
            <person name="Starkenburg S.R."/>
            <person name="Cattolico R.A."/>
        </authorList>
    </citation>
    <scope>NUCLEOTIDE SEQUENCE</scope>
    <source>
        <strain evidence="6">CCMP291</strain>
    </source>
</reference>
<proteinExistence type="predicted"/>
<evidence type="ECO:0000256" key="1">
    <source>
        <dbReference type="ARBA" id="ARBA00022723"/>
    </source>
</evidence>
<name>A0A0M0JMP4_9EUKA</name>
<dbReference type="PANTHER" id="PTHR34524:SF6">
    <property type="entry name" value="CALCYPHOSINE LIKE"/>
    <property type="match status" value="1"/>
</dbReference>
<dbReference type="InterPro" id="IPR018247">
    <property type="entry name" value="EF_Hand_1_Ca_BS"/>
</dbReference>
<sequence length="369" mass="42807">MNNVKGLAAKVRRQLLIDSTHFSEYDWNSDQKLEFEQFLAMQPELVRQRHSSDDINKWFEFADVNGDGSLCVSEYFRWSLSKSLIKYGKHTLEEAFARYDRNSTGDLELHEFENACQEMGFGNVAVDIFKSLDNDNFGVFTYRRLFQSLEDQVSVGPTMKQMLSALVWSEDAGRQSQTESNQHALDTRDWAIRGLDAASVRQELQKHLASSGAHVYDIMHLFDQDGDDKLLIDDMEFYVALRDKFGYRGSAHVVFSVFRTLDTDGSGQIGFDELFEFVHGKRHSLDTRSQRRLPRLLEPPPGLTLDTMLWDVETLRTLLQQMIERSKLSPSELFSEWDVDDSKELTRTEWQKTMFDWFFQGHKPGFVDS</sequence>
<keyword evidence="6" id="KW-1185">Reference proteome</keyword>
<keyword evidence="2" id="KW-0677">Repeat</keyword>
<keyword evidence="3" id="KW-0106">Calcium</keyword>
<dbReference type="InterPro" id="IPR002048">
    <property type="entry name" value="EF_hand_dom"/>
</dbReference>
<dbReference type="InterPro" id="IPR011992">
    <property type="entry name" value="EF-hand-dom_pair"/>
</dbReference>
<dbReference type="Proteomes" id="UP000037460">
    <property type="component" value="Unassembled WGS sequence"/>
</dbReference>
<dbReference type="SMART" id="SM00054">
    <property type="entry name" value="EFh"/>
    <property type="match status" value="4"/>
</dbReference>
<dbReference type="PANTHER" id="PTHR34524">
    <property type="entry name" value="CALCYPHOSIN"/>
    <property type="match status" value="1"/>
</dbReference>
<dbReference type="Gene3D" id="1.10.238.10">
    <property type="entry name" value="EF-hand"/>
    <property type="match status" value="3"/>
</dbReference>
<dbReference type="Pfam" id="PF13202">
    <property type="entry name" value="EF-hand_5"/>
    <property type="match status" value="1"/>
</dbReference>
<evidence type="ECO:0000256" key="2">
    <source>
        <dbReference type="ARBA" id="ARBA00022737"/>
    </source>
</evidence>
<accession>A0A0M0JMP4</accession>
<organism evidence="5 6">
    <name type="scientific">Chrysochromulina tobinii</name>
    <dbReference type="NCBI Taxonomy" id="1460289"/>
    <lineage>
        <taxon>Eukaryota</taxon>
        <taxon>Haptista</taxon>
        <taxon>Haptophyta</taxon>
        <taxon>Prymnesiophyceae</taxon>
        <taxon>Prymnesiales</taxon>
        <taxon>Chrysochromulinaceae</taxon>
        <taxon>Chrysochromulina</taxon>
    </lineage>
</organism>
<dbReference type="InterPro" id="IPR051581">
    <property type="entry name" value="Ca-bind"/>
</dbReference>
<protein>
    <recommendedName>
        <fullName evidence="4">EF-hand domain-containing protein</fullName>
    </recommendedName>
</protein>
<dbReference type="GO" id="GO:0005509">
    <property type="term" value="F:calcium ion binding"/>
    <property type="evidence" value="ECO:0007669"/>
    <property type="project" value="InterPro"/>
</dbReference>
<dbReference type="Pfam" id="PF13833">
    <property type="entry name" value="EF-hand_8"/>
    <property type="match status" value="1"/>
</dbReference>
<comment type="caution">
    <text evidence="5">The sequence shown here is derived from an EMBL/GenBank/DDBJ whole genome shotgun (WGS) entry which is preliminary data.</text>
</comment>
<dbReference type="PROSITE" id="PS50222">
    <property type="entry name" value="EF_HAND_2"/>
    <property type="match status" value="2"/>
</dbReference>
<gene>
    <name evidence="5" type="ORF">Ctob_011583</name>
</gene>
<evidence type="ECO:0000259" key="4">
    <source>
        <dbReference type="PROSITE" id="PS50222"/>
    </source>
</evidence>
<dbReference type="EMBL" id="JWZX01002707">
    <property type="protein sequence ID" value="KOO27508.1"/>
    <property type="molecule type" value="Genomic_DNA"/>
</dbReference>
<dbReference type="SUPFAM" id="SSF47473">
    <property type="entry name" value="EF-hand"/>
    <property type="match status" value="2"/>
</dbReference>
<evidence type="ECO:0000256" key="3">
    <source>
        <dbReference type="ARBA" id="ARBA00022837"/>
    </source>
</evidence>
<dbReference type="AlphaFoldDB" id="A0A0M0JMP4"/>
<feature type="domain" description="EF-hand" evidence="4">
    <location>
        <begin position="249"/>
        <end position="284"/>
    </location>
</feature>
<evidence type="ECO:0000313" key="5">
    <source>
        <dbReference type="EMBL" id="KOO27508.1"/>
    </source>
</evidence>
<evidence type="ECO:0000313" key="6">
    <source>
        <dbReference type="Proteomes" id="UP000037460"/>
    </source>
</evidence>